<evidence type="ECO:0000256" key="7">
    <source>
        <dbReference type="ARBA" id="ARBA00022723"/>
    </source>
</evidence>
<comment type="cofactor">
    <cofactor evidence="1">
        <name>heme b</name>
        <dbReference type="ChEBI" id="CHEBI:60344"/>
    </cofactor>
</comment>
<feature type="transmembrane region" description="Helical" evidence="13">
    <location>
        <begin position="69"/>
        <end position="90"/>
    </location>
</feature>
<dbReference type="Pfam" id="PF01292">
    <property type="entry name" value="Ni_hydr_CYTB"/>
    <property type="match status" value="1"/>
</dbReference>
<comment type="similarity">
    <text evidence="12">Belongs to the cytochrome b561 family.</text>
</comment>
<dbReference type="GO" id="GO:0046872">
    <property type="term" value="F:metal ion binding"/>
    <property type="evidence" value="ECO:0007669"/>
    <property type="project" value="UniProtKB-KW"/>
</dbReference>
<proteinExistence type="inferred from homology"/>
<evidence type="ECO:0000256" key="11">
    <source>
        <dbReference type="ARBA" id="ARBA00023136"/>
    </source>
</evidence>
<evidence type="ECO:0000256" key="13">
    <source>
        <dbReference type="SAM" id="Phobius"/>
    </source>
</evidence>
<keyword evidence="10" id="KW-0408">Iron</keyword>
<dbReference type="GO" id="GO:0020037">
    <property type="term" value="F:heme binding"/>
    <property type="evidence" value="ECO:0007669"/>
    <property type="project" value="TreeGrafter"/>
</dbReference>
<dbReference type="AlphaFoldDB" id="A0A845B9R6"/>
<dbReference type="PANTHER" id="PTHR30529:SF1">
    <property type="entry name" value="CYTOCHROME B561 HOMOLOG 2"/>
    <property type="match status" value="1"/>
</dbReference>
<keyword evidence="11 13" id="KW-0472">Membrane</keyword>
<keyword evidence="8" id="KW-0249">Electron transport</keyword>
<keyword evidence="3" id="KW-0813">Transport</keyword>
<evidence type="ECO:0000256" key="6">
    <source>
        <dbReference type="ARBA" id="ARBA00022692"/>
    </source>
</evidence>
<keyword evidence="5" id="KW-0349">Heme</keyword>
<reference evidence="15 16" key="1">
    <citation type="submission" date="2019-03" db="EMBL/GenBank/DDBJ databases">
        <title>Roseomonas sp. a novel Roseomonas species isolated from Sea whip Gorgonian.</title>
        <authorList>
            <person name="Li F."/>
            <person name="Pan X."/>
            <person name="Huang S."/>
            <person name="Li Z."/>
            <person name="Meng B."/>
        </authorList>
    </citation>
    <scope>NUCLEOTIDE SEQUENCE [LARGE SCALE GENOMIC DNA]</scope>
    <source>
        <strain evidence="15 16">M0104</strain>
    </source>
</reference>
<evidence type="ECO:0000259" key="14">
    <source>
        <dbReference type="Pfam" id="PF01292"/>
    </source>
</evidence>
<evidence type="ECO:0000256" key="9">
    <source>
        <dbReference type="ARBA" id="ARBA00022989"/>
    </source>
</evidence>
<feature type="transmembrane region" description="Helical" evidence="13">
    <location>
        <begin position="41"/>
        <end position="62"/>
    </location>
</feature>
<evidence type="ECO:0000256" key="12">
    <source>
        <dbReference type="ARBA" id="ARBA00037975"/>
    </source>
</evidence>
<sequence>MSDCESFSFQAGAGPVSGNGEVPAVQWRDTASRYGLVSRGLHWGMALLFAWQFAAMGMRLAFGRSPLTAFMVGSHGGVGTLLLLLVLLRGGWSLLNLRRRPPYGDGWPGWAARTGHFALYGLMVTVPALALLRQYSSGRAFAPFGVPLMAGFEGRVEALIGPANAAHGLLAWTMLVLVSGHIAMALAHRVTGRSDVLARMAGRETRNPARAE</sequence>
<name>A0A845B9R6_9PROT</name>
<feature type="transmembrane region" description="Helical" evidence="13">
    <location>
        <begin position="169"/>
        <end position="190"/>
    </location>
</feature>
<comment type="subcellular location">
    <subcellularLocation>
        <location evidence="2">Cell membrane</location>
        <topology evidence="2">Multi-pass membrane protein</topology>
    </subcellularLocation>
</comment>
<dbReference type="SUPFAM" id="SSF81342">
    <property type="entry name" value="Transmembrane di-heme cytochromes"/>
    <property type="match status" value="1"/>
</dbReference>
<comment type="caution">
    <text evidence="15">The sequence shown here is derived from an EMBL/GenBank/DDBJ whole genome shotgun (WGS) entry which is preliminary data.</text>
</comment>
<evidence type="ECO:0000256" key="5">
    <source>
        <dbReference type="ARBA" id="ARBA00022617"/>
    </source>
</evidence>
<keyword evidence="6 13" id="KW-0812">Transmembrane</keyword>
<dbReference type="GO" id="GO:0009055">
    <property type="term" value="F:electron transfer activity"/>
    <property type="evidence" value="ECO:0007669"/>
    <property type="project" value="InterPro"/>
</dbReference>
<evidence type="ECO:0000256" key="8">
    <source>
        <dbReference type="ARBA" id="ARBA00022982"/>
    </source>
</evidence>
<dbReference type="InterPro" id="IPR011577">
    <property type="entry name" value="Cyt_b561_bac/Ni-Hgenase"/>
</dbReference>
<dbReference type="OrthoDB" id="1247465at2"/>
<keyword evidence="16" id="KW-1185">Reference proteome</keyword>
<accession>A0A845B9R6</accession>
<evidence type="ECO:0000313" key="15">
    <source>
        <dbReference type="EMBL" id="MXP63921.1"/>
    </source>
</evidence>
<dbReference type="GO" id="GO:0022904">
    <property type="term" value="P:respiratory electron transport chain"/>
    <property type="evidence" value="ECO:0007669"/>
    <property type="project" value="InterPro"/>
</dbReference>
<keyword evidence="7" id="KW-0479">Metal-binding</keyword>
<protein>
    <submittedName>
        <fullName evidence="15">Cytochrome b</fullName>
    </submittedName>
</protein>
<dbReference type="InterPro" id="IPR052168">
    <property type="entry name" value="Cytochrome_b561_oxidase"/>
</dbReference>
<evidence type="ECO:0000313" key="16">
    <source>
        <dbReference type="Proteomes" id="UP000460715"/>
    </source>
</evidence>
<dbReference type="GO" id="GO:0005886">
    <property type="term" value="C:plasma membrane"/>
    <property type="evidence" value="ECO:0007669"/>
    <property type="project" value="UniProtKB-SubCell"/>
</dbReference>
<dbReference type="PANTHER" id="PTHR30529">
    <property type="entry name" value="CYTOCHROME B561"/>
    <property type="match status" value="1"/>
</dbReference>
<dbReference type="EMBL" id="SNVJ01000008">
    <property type="protein sequence ID" value="MXP63921.1"/>
    <property type="molecule type" value="Genomic_DNA"/>
</dbReference>
<gene>
    <name evidence="15" type="ORF">E0493_11250</name>
</gene>
<evidence type="ECO:0000256" key="4">
    <source>
        <dbReference type="ARBA" id="ARBA00022475"/>
    </source>
</evidence>
<evidence type="ECO:0000256" key="3">
    <source>
        <dbReference type="ARBA" id="ARBA00022448"/>
    </source>
</evidence>
<organism evidence="15 16">
    <name type="scientific">Teichococcus coralli</name>
    <dbReference type="NCBI Taxonomy" id="2545983"/>
    <lineage>
        <taxon>Bacteria</taxon>
        <taxon>Pseudomonadati</taxon>
        <taxon>Pseudomonadota</taxon>
        <taxon>Alphaproteobacteria</taxon>
        <taxon>Acetobacterales</taxon>
        <taxon>Roseomonadaceae</taxon>
        <taxon>Roseomonas</taxon>
    </lineage>
</organism>
<dbReference type="Proteomes" id="UP000460715">
    <property type="component" value="Unassembled WGS sequence"/>
</dbReference>
<evidence type="ECO:0000256" key="1">
    <source>
        <dbReference type="ARBA" id="ARBA00001970"/>
    </source>
</evidence>
<feature type="transmembrane region" description="Helical" evidence="13">
    <location>
        <begin position="110"/>
        <end position="132"/>
    </location>
</feature>
<keyword evidence="4" id="KW-1003">Cell membrane</keyword>
<keyword evidence="9 13" id="KW-1133">Transmembrane helix</keyword>
<evidence type="ECO:0000256" key="2">
    <source>
        <dbReference type="ARBA" id="ARBA00004651"/>
    </source>
</evidence>
<feature type="domain" description="Cytochrome b561 bacterial/Ni-hydrogenase" evidence="14">
    <location>
        <begin position="33"/>
        <end position="201"/>
    </location>
</feature>
<dbReference type="InterPro" id="IPR016174">
    <property type="entry name" value="Di-haem_cyt_TM"/>
</dbReference>
<evidence type="ECO:0000256" key="10">
    <source>
        <dbReference type="ARBA" id="ARBA00023004"/>
    </source>
</evidence>